<dbReference type="InterPro" id="IPR037782">
    <property type="entry name" value="Spt7"/>
</dbReference>
<dbReference type="SMART" id="SM00297">
    <property type="entry name" value="BROMO"/>
    <property type="match status" value="1"/>
</dbReference>
<evidence type="ECO:0000313" key="6">
    <source>
        <dbReference type="Proteomes" id="UP001498398"/>
    </source>
</evidence>
<dbReference type="PRINTS" id="PR00503">
    <property type="entry name" value="BROMODOMAIN"/>
</dbReference>
<feature type="region of interest" description="Disordered" evidence="3">
    <location>
        <begin position="176"/>
        <end position="199"/>
    </location>
</feature>
<protein>
    <submittedName>
        <fullName evidence="5">Transcriptional activator spt7</fullName>
    </submittedName>
</protein>
<feature type="region of interest" description="Disordered" evidence="3">
    <location>
        <begin position="1013"/>
        <end position="1076"/>
    </location>
</feature>
<feature type="compositionally biased region" description="Basic residues" evidence="3">
    <location>
        <begin position="409"/>
        <end position="419"/>
    </location>
</feature>
<dbReference type="InterPro" id="IPR001487">
    <property type="entry name" value="Bromodomain"/>
</dbReference>
<dbReference type="InterPro" id="IPR009072">
    <property type="entry name" value="Histone-fold"/>
</dbReference>
<comment type="caution">
    <text evidence="5">The sequence shown here is derived from an EMBL/GenBank/DDBJ whole genome shotgun (WGS) entry which is preliminary data.</text>
</comment>
<feature type="compositionally biased region" description="Low complexity" evidence="3">
    <location>
        <begin position="838"/>
        <end position="860"/>
    </location>
</feature>
<dbReference type="SUPFAM" id="SSF47370">
    <property type="entry name" value="Bromodomain"/>
    <property type="match status" value="1"/>
</dbReference>
<feature type="compositionally biased region" description="Low complexity" evidence="3">
    <location>
        <begin position="917"/>
        <end position="927"/>
    </location>
</feature>
<evidence type="ECO:0000259" key="4">
    <source>
        <dbReference type="PROSITE" id="PS50014"/>
    </source>
</evidence>
<feature type="compositionally biased region" description="Pro residues" evidence="3">
    <location>
        <begin position="782"/>
        <end position="791"/>
    </location>
</feature>
<feature type="region of interest" description="Disordered" evidence="3">
    <location>
        <begin position="736"/>
        <end position="762"/>
    </location>
</feature>
<dbReference type="CDD" id="cd22927">
    <property type="entry name" value="HFD_SPT7"/>
    <property type="match status" value="1"/>
</dbReference>
<dbReference type="InterPro" id="IPR036427">
    <property type="entry name" value="Bromodomain-like_sf"/>
</dbReference>
<dbReference type="Pfam" id="PF00439">
    <property type="entry name" value="Bromodomain"/>
    <property type="match status" value="1"/>
</dbReference>
<dbReference type="PANTHER" id="PTHR47343:SF1">
    <property type="entry name" value="TRANSCRIPTIONAL ACTIVATOR SPT7"/>
    <property type="match status" value="1"/>
</dbReference>
<feature type="compositionally biased region" description="Pro residues" evidence="3">
    <location>
        <begin position="743"/>
        <end position="756"/>
    </location>
</feature>
<gene>
    <name evidence="5" type="primary">SPT7</name>
    <name evidence="5" type="ORF">VKT23_000289</name>
</gene>
<organism evidence="5 6">
    <name type="scientific">Marasmiellus scandens</name>
    <dbReference type="NCBI Taxonomy" id="2682957"/>
    <lineage>
        <taxon>Eukaryota</taxon>
        <taxon>Fungi</taxon>
        <taxon>Dikarya</taxon>
        <taxon>Basidiomycota</taxon>
        <taxon>Agaricomycotina</taxon>
        <taxon>Agaricomycetes</taxon>
        <taxon>Agaricomycetidae</taxon>
        <taxon>Agaricales</taxon>
        <taxon>Marasmiineae</taxon>
        <taxon>Omphalotaceae</taxon>
        <taxon>Marasmiellus</taxon>
    </lineage>
</organism>
<dbReference type="Gene3D" id="1.10.20.10">
    <property type="entry name" value="Histone, subunit A"/>
    <property type="match status" value="1"/>
</dbReference>
<reference evidence="5 6" key="1">
    <citation type="submission" date="2024-01" db="EMBL/GenBank/DDBJ databases">
        <title>A draft genome for the cacao thread blight pathogen Marasmiellus scandens.</title>
        <authorList>
            <person name="Baruah I.K."/>
            <person name="Leung J."/>
            <person name="Bukari Y."/>
            <person name="Amoako-Attah I."/>
            <person name="Meinhardt L.W."/>
            <person name="Bailey B.A."/>
            <person name="Cohen S.P."/>
        </authorList>
    </citation>
    <scope>NUCLEOTIDE SEQUENCE [LARGE SCALE GENOMIC DNA]</scope>
    <source>
        <strain evidence="5 6">GH-19</strain>
    </source>
</reference>
<feature type="compositionally biased region" description="Polar residues" evidence="3">
    <location>
        <begin position="176"/>
        <end position="188"/>
    </location>
</feature>
<feature type="compositionally biased region" description="Low complexity" evidence="3">
    <location>
        <begin position="374"/>
        <end position="400"/>
    </location>
</feature>
<feature type="region of interest" description="Disordered" evidence="3">
    <location>
        <begin position="778"/>
        <end position="885"/>
    </location>
</feature>
<proteinExistence type="predicted"/>
<dbReference type="PANTHER" id="PTHR47343">
    <property type="entry name" value="TRANSCRIPTIONAL ACTIVATOR SPT7"/>
    <property type="match status" value="1"/>
</dbReference>
<feature type="region of interest" description="Disordered" evidence="3">
    <location>
        <begin position="337"/>
        <end position="437"/>
    </location>
</feature>
<evidence type="ECO:0000256" key="2">
    <source>
        <dbReference type="PROSITE-ProRule" id="PRU00035"/>
    </source>
</evidence>
<feature type="compositionally biased region" description="Low complexity" evidence="3">
    <location>
        <begin position="792"/>
        <end position="811"/>
    </location>
</feature>
<evidence type="ECO:0000313" key="5">
    <source>
        <dbReference type="EMBL" id="KAK7472167.1"/>
    </source>
</evidence>
<feature type="region of interest" description="Disordered" evidence="3">
    <location>
        <begin position="463"/>
        <end position="491"/>
    </location>
</feature>
<feature type="compositionally biased region" description="Basic and acidic residues" evidence="3">
    <location>
        <begin position="420"/>
        <end position="436"/>
    </location>
</feature>
<feature type="domain" description="Bromo" evidence="4">
    <location>
        <begin position="60"/>
        <end position="130"/>
    </location>
</feature>
<dbReference type="PROSITE" id="PS50014">
    <property type="entry name" value="BROMODOMAIN_2"/>
    <property type="match status" value="1"/>
</dbReference>
<feature type="compositionally biased region" description="Gly residues" evidence="3">
    <location>
        <begin position="1049"/>
        <end position="1063"/>
    </location>
</feature>
<evidence type="ECO:0000256" key="1">
    <source>
        <dbReference type="ARBA" id="ARBA00023117"/>
    </source>
</evidence>
<feature type="region of interest" description="Disordered" evidence="3">
    <location>
        <begin position="897"/>
        <end position="935"/>
    </location>
</feature>
<evidence type="ECO:0000256" key="3">
    <source>
        <dbReference type="SAM" id="MobiDB-lite"/>
    </source>
</evidence>
<dbReference type="EMBL" id="JBANRG010000001">
    <property type="protein sequence ID" value="KAK7472167.1"/>
    <property type="molecule type" value="Genomic_DNA"/>
</dbReference>
<name>A0ABR1K4P2_9AGAR</name>
<keyword evidence="1 2" id="KW-0103">Bromodomain</keyword>
<sequence length="1076" mass="113788">MNNLLRTLTESQVRPNSDLKLLLSSVKEYRRAQQSHDTKLADPFYDSLEGLLVDLKTVTIDNRDAEAFLKPVVKAEVPDYYDVISNPMDFQTMSRKVKAKQYKSKKEFKDDLDLIWTNCFTYNASEKHPLRKCAQRLQIKAEKLLANITDRKERTDPPIPPELASTRIKLNGVLTNGRTHTRSPSLTKAPSKVPTPQPGKAIVKIPRQNVKFEESPAIVRTPEGMALFRELDKSFEAGPSRQVIEHLRQLAPHVEYEADPEPGDVGIKEEVDDSAILGDKRKVSPLVPERPLKRARLDVNGASSSSSSAYDKALPLWWGAAQSDFMLANGLPEIPFSSSHAHRNRKPHPFQVPQQPIPKSEPANRPNHVPVPISAVPSTSSALLPSSSSSSSHPTPNPNSINPTNQHQPKPKRKKKRKKPHDESSLEPYRPEDHPKALLTLMNNNIRTMKRVRHTHAKFAALGLTKDGGGGGEGDGDGDNPPAGTGVGTGAGIASGVGGAGGAGGNVDIVLDEVTDDQIDDRPWSVPLRRVRPNPTLDSSLTPPTTAYIPASGIDLGPQHADDCLRWTNTKVLEHAGFQGTSRAALDVLVGVTSEYLFNVGRTIRFLCDKFGSSGRMSAEEIVLHTLFESGTAKVQDLERYIKDDVERYGGRLGELERKIIGAYREATAVETLEDEGLFEEEDEEEASALALGEFGDEVGLDYFGLKELGIADEFGLSSLTVPKRLLRRKKMRNVEAPAAKPTEPPPPFPPPPPFIPLTSDKIPDQIGLLQPYYSERVKSLAPPPPPPTSTLPPSSTSSLASIPTLSGPSIPGIPPLSGPQIQIRPIPTASSTSTSQPYSIPSIPASTPSTSSLPSIPGSIPAPVPTPPRDLILPDDQPSASQVKMGPLGQIIKVNAAQAGAKKKKDKDKDKGGDKGANANAGMRSAGPGGSAGGVGGGGIGILGGNLYRMASPADEKVGIVGVNGNGIGGGVGVGGAGLIGAVNNGVNGTANSGVNGVNGIGNGTPMVVDGTGAGTTTGGAKKKKSATGVGSGNGRKKKGANANGTNGVDGQGQQGQGGQGGQRSSFPPAVTASA</sequence>
<dbReference type="Proteomes" id="UP001498398">
    <property type="component" value="Unassembled WGS sequence"/>
</dbReference>
<keyword evidence="6" id="KW-1185">Reference proteome</keyword>
<accession>A0ABR1K4P2</accession>
<dbReference type="Gene3D" id="1.20.920.10">
    <property type="entry name" value="Bromodomain-like"/>
    <property type="match status" value="1"/>
</dbReference>